<dbReference type="SUPFAM" id="SSF161098">
    <property type="entry name" value="MetI-like"/>
    <property type="match status" value="1"/>
</dbReference>
<proteinExistence type="inferred from homology"/>
<protein>
    <submittedName>
        <fullName evidence="9">Carbohydrate ABC transporter permease</fullName>
    </submittedName>
</protein>
<comment type="subcellular location">
    <subcellularLocation>
        <location evidence="1 7">Cell membrane</location>
        <topology evidence="1 7">Multi-pass membrane protein</topology>
    </subcellularLocation>
</comment>
<accession>A0ABV8S9R0</accession>
<reference evidence="10" key="1">
    <citation type="journal article" date="2019" name="Int. J. Syst. Evol. Microbiol.">
        <title>The Global Catalogue of Microorganisms (GCM) 10K type strain sequencing project: providing services to taxonomists for standard genome sequencing and annotation.</title>
        <authorList>
            <consortium name="The Broad Institute Genomics Platform"/>
            <consortium name="The Broad Institute Genome Sequencing Center for Infectious Disease"/>
            <person name="Wu L."/>
            <person name="Ma J."/>
        </authorList>
    </citation>
    <scope>NUCLEOTIDE SEQUENCE [LARGE SCALE GENOMIC DNA]</scope>
    <source>
        <strain evidence="10">CGMCC 4.1641</strain>
    </source>
</reference>
<feature type="transmembrane region" description="Helical" evidence="7">
    <location>
        <begin position="108"/>
        <end position="128"/>
    </location>
</feature>
<evidence type="ECO:0000313" key="9">
    <source>
        <dbReference type="EMBL" id="MFC4304288.1"/>
    </source>
</evidence>
<evidence type="ECO:0000256" key="4">
    <source>
        <dbReference type="ARBA" id="ARBA00022692"/>
    </source>
</evidence>
<dbReference type="CDD" id="cd06261">
    <property type="entry name" value="TM_PBP2"/>
    <property type="match status" value="1"/>
</dbReference>
<dbReference type="Pfam" id="PF00528">
    <property type="entry name" value="BPD_transp_1"/>
    <property type="match status" value="1"/>
</dbReference>
<feature type="transmembrane region" description="Helical" evidence="7">
    <location>
        <begin position="183"/>
        <end position="208"/>
    </location>
</feature>
<evidence type="ECO:0000256" key="1">
    <source>
        <dbReference type="ARBA" id="ARBA00004651"/>
    </source>
</evidence>
<keyword evidence="5 7" id="KW-1133">Transmembrane helix</keyword>
<comment type="caution">
    <text evidence="9">The sequence shown here is derived from an EMBL/GenBank/DDBJ whole genome shotgun (WGS) entry which is preliminary data.</text>
</comment>
<feature type="domain" description="ABC transmembrane type-1" evidence="8">
    <location>
        <begin position="72"/>
        <end position="262"/>
    </location>
</feature>
<gene>
    <name evidence="9" type="ORF">ACFO1S_12690</name>
</gene>
<evidence type="ECO:0000313" key="10">
    <source>
        <dbReference type="Proteomes" id="UP001595755"/>
    </source>
</evidence>
<evidence type="ECO:0000256" key="2">
    <source>
        <dbReference type="ARBA" id="ARBA00022448"/>
    </source>
</evidence>
<dbReference type="InterPro" id="IPR000515">
    <property type="entry name" value="MetI-like"/>
</dbReference>
<dbReference type="RefSeq" id="WP_204605305.1">
    <property type="nucleotide sequence ID" value="NZ_JBHSED010000021.1"/>
</dbReference>
<dbReference type="EMBL" id="JBHSED010000021">
    <property type="protein sequence ID" value="MFC4304288.1"/>
    <property type="molecule type" value="Genomic_DNA"/>
</dbReference>
<dbReference type="PANTHER" id="PTHR43744">
    <property type="entry name" value="ABC TRANSPORTER PERMEASE PROTEIN MG189-RELATED-RELATED"/>
    <property type="match status" value="1"/>
</dbReference>
<dbReference type="PROSITE" id="PS50928">
    <property type="entry name" value="ABC_TM1"/>
    <property type="match status" value="1"/>
</dbReference>
<evidence type="ECO:0000256" key="3">
    <source>
        <dbReference type="ARBA" id="ARBA00022475"/>
    </source>
</evidence>
<feature type="transmembrane region" description="Helical" evidence="7">
    <location>
        <begin position="12"/>
        <end position="36"/>
    </location>
</feature>
<sequence length="276" mass="30535">MERYENPAFTLFKYFTLGLATLIVLFPIYSVVVGAFKTREEFYSSGLSLPDNFLNFDNFVRVFEVGKLDIGFLNILTILAVAVCGNIVFGSMVAYAVGRFDFKLKGSIIGLFLIGQLIPTITTQVAIFSVVKSLMLYNKLAVAMVLYMGADVLQIIIYLQFVKSIPKDLDENAMIEGASLFRIYRSIIFPLLGPATATLVILKTIYIYNDFTVPFLFMQAEKLQVVSTAMASFVGPNAAQLNLISAAVLIIFIPTVAIFLLLQRYIFSGVTNGAVK</sequence>
<feature type="transmembrane region" description="Helical" evidence="7">
    <location>
        <begin position="243"/>
        <end position="262"/>
    </location>
</feature>
<name>A0ABV8S9R0_9BACL</name>
<keyword evidence="3" id="KW-1003">Cell membrane</keyword>
<keyword evidence="10" id="KW-1185">Reference proteome</keyword>
<feature type="transmembrane region" description="Helical" evidence="7">
    <location>
        <begin position="70"/>
        <end position="96"/>
    </location>
</feature>
<keyword evidence="6 7" id="KW-0472">Membrane</keyword>
<evidence type="ECO:0000256" key="7">
    <source>
        <dbReference type="RuleBase" id="RU363032"/>
    </source>
</evidence>
<evidence type="ECO:0000259" key="8">
    <source>
        <dbReference type="PROSITE" id="PS50928"/>
    </source>
</evidence>
<evidence type="ECO:0000256" key="6">
    <source>
        <dbReference type="ARBA" id="ARBA00023136"/>
    </source>
</evidence>
<organism evidence="9 10">
    <name type="scientific">Cohnella boryungensis</name>
    <dbReference type="NCBI Taxonomy" id="768479"/>
    <lineage>
        <taxon>Bacteria</taxon>
        <taxon>Bacillati</taxon>
        <taxon>Bacillota</taxon>
        <taxon>Bacilli</taxon>
        <taxon>Bacillales</taxon>
        <taxon>Paenibacillaceae</taxon>
        <taxon>Cohnella</taxon>
    </lineage>
</organism>
<feature type="transmembrane region" description="Helical" evidence="7">
    <location>
        <begin position="140"/>
        <end position="162"/>
    </location>
</feature>
<evidence type="ECO:0000256" key="5">
    <source>
        <dbReference type="ARBA" id="ARBA00022989"/>
    </source>
</evidence>
<dbReference type="Gene3D" id="1.10.3720.10">
    <property type="entry name" value="MetI-like"/>
    <property type="match status" value="1"/>
</dbReference>
<comment type="similarity">
    <text evidence="7">Belongs to the binding-protein-dependent transport system permease family.</text>
</comment>
<dbReference type="InterPro" id="IPR035906">
    <property type="entry name" value="MetI-like_sf"/>
</dbReference>
<dbReference type="Proteomes" id="UP001595755">
    <property type="component" value="Unassembled WGS sequence"/>
</dbReference>
<keyword evidence="4 7" id="KW-0812">Transmembrane</keyword>
<keyword evidence="2 7" id="KW-0813">Transport</keyword>
<dbReference type="PANTHER" id="PTHR43744:SF3">
    <property type="entry name" value="LACTOSE TRANSPORT SYSTEM PERMEASE PROTEIN LACG"/>
    <property type="match status" value="1"/>
</dbReference>